<protein>
    <submittedName>
        <fullName evidence="2">Alpha/beta hydrolase</fullName>
    </submittedName>
</protein>
<accession>A0A9X3TWH9</accession>
<dbReference type="InterPro" id="IPR051044">
    <property type="entry name" value="MAG_DAG_Lipase"/>
</dbReference>
<keyword evidence="2" id="KW-0378">Hydrolase</keyword>
<organism evidence="2 3">
    <name type="scientific">Govanella unica</name>
    <dbReference type="NCBI Taxonomy" id="2975056"/>
    <lineage>
        <taxon>Bacteria</taxon>
        <taxon>Pseudomonadati</taxon>
        <taxon>Pseudomonadota</taxon>
        <taxon>Alphaproteobacteria</taxon>
        <taxon>Emcibacterales</taxon>
        <taxon>Govanellaceae</taxon>
        <taxon>Govanella</taxon>
    </lineage>
</organism>
<dbReference type="AlphaFoldDB" id="A0A9X3TWH9"/>
<dbReference type="Pfam" id="PF12146">
    <property type="entry name" value="Hydrolase_4"/>
    <property type="match status" value="1"/>
</dbReference>
<gene>
    <name evidence="2" type="ORF">NYP16_02680</name>
</gene>
<comment type="caution">
    <text evidence="2">The sequence shown here is derived from an EMBL/GenBank/DDBJ whole genome shotgun (WGS) entry which is preliminary data.</text>
</comment>
<sequence>MTTKASRRRTTPEGAVFDWLTTHDGLRLRVAFWAAAGASRGTVLLLQGRREFIEKYDETIAELLDRGFAVATLDWRGQGLSDRLLPDRQRGHVGSFSDYVEDMRLFAKWAEARASGPYLLLAHSMGGHIAARYLAAGSHAITRAVLIAPMIGVRFGILPERVARFIAEKAVGLGRAGSFALLQGPYSETSRHAEAIVLSSDRERLEDEILLCRANPDLSLGGVTYGWVAAALQSIDQLRATGTAEAIQLPMLIIMAGRDQVVSNPETRAFAGRVQTARMVEIADARHEILKERDELRAKFWAAFDEFTA</sequence>
<name>A0A9X3TWH9_9PROT</name>
<dbReference type="GO" id="GO:0016787">
    <property type="term" value="F:hydrolase activity"/>
    <property type="evidence" value="ECO:0007669"/>
    <property type="project" value="UniProtKB-KW"/>
</dbReference>
<proteinExistence type="predicted"/>
<dbReference type="SUPFAM" id="SSF53474">
    <property type="entry name" value="alpha/beta-Hydrolases"/>
    <property type="match status" value="1"/>
</dbReference>
<dbReference type="InterPro" id="IPR029058">
    <property type="entry name" value="AB_hydrolase_fold"/>
</dbReference>
<reference evidence="2" key="1">
    <citation type="submission" date="2022-08" db="EMBL/GenBank/DDBJ databases">
        <authorList>
            <person name="Vandamme P."/>
            <person name="Hettiarachchi A."/>
            <person name="Peeters C."/>
            <person name="Cnockaert M."/>
            <person name="Carlier A."/>
        </authorList>
    </citation>
    <scope>NUCLEOTIDE SEQUENCE</scope>
    <source>
        <strain evidence="2">LMG 31809</strain>
    </source>
</reference>
<evidence type="ECO:0000313" key="2">
    <source>
        <dbReference type="EMBL" id="MDA5192864.1"/>
    </source>
</evidence>
<dbReference type="RefSeq" id="WP_274942565.1">
    <property type="nucleotide sequence ID" value="NZ_JANWOI010000001.1"/>
</dbReference>
<dbReference type="Gene3D" id="3.40.50.1820">
    <property type="entry name" value="alpha/beta hydrolase"/>
    <property type="match status" value="1"/>
</dbReference>
<evidence type="ECO:0000313" key="3">
    <source>
        <dbReference type="Proteomes" id="UP001141619"/>
    </source>
</evidence>
<feature type="domain" description="Serine aminopeptidase S33" evidence="1">
    <location>
        <begin position="39"/>
        <end position="294"/>
    </location>
</feature>
<dbReference type="Proteomes" id="UP001141619">
    <property type="component" value="Unassembled WGS sequence"/>
</dbReference>
<evidence type="ECO:0000259" key="1">
    <source>
        <dbReference type="Pfam" id="PF12146"/>
    </source>
</evidence>
<dbReference type="PANTHER" id="PTHR11614">
    <property type="entry name" value="PHOSPHOLIPASE-RELATED"/>
    <property type="match status" value="1"/>
</dbReference>
<dbReference type="EMBL" id="JANWOI010000001">
    <property type="protein sequence ID" value="MDA5192864.1"/>
    <property type="molecule type" value="Genomic_DNA"/>
</dbReference>
<reference evidence="2" key="2">
    <citation type="journal article" date="2023" name="Syst. Appl. Microbiol.">
        <title>Govania unica gen. nov., sp. nov., a rare biosphere bacterium that represents a novel family in the class Alphaproteobacteria.</title>
        <authorList>
            <person name="Vandamme P."/>
            <person name="Peeters C."/>
            <person name="Hettiarachchi A."/>
            <person name="Cnockaert M."/>
            <person name="Carlier A."/>
        </authorList>
    </citation>
    <scope>NUCLEOTIDE SEQUENCE</scope>
    <source>
        <strain evidence="2">LMG 31809</strain>
    </source>
</reference>
<keyword evidence="3" id="KW-1185">Reference proteome</keyword>
<dbReference type="InterPro" id="IPR022742">
    <property type="entry name" value="Hydrolase_4"/>
</dbReference>